<dbReference type="RefSeq" id="WP_138288254.1">
    <property type="nucleotide sequence ID" value="NZ_CP058350.1"/>
</dbReference>
<reference evidence="1 2" key="1">
    <citation type="submission" date="2020-06" db="EMBL/GenBank/DDBJ databases">
        <title>Genome sequence of Rhizobium sp strain ADMK78.</title>
        <authorList>
            <person name="Rahi P."/>
        </authorList>
    </citation>
    <scope>NUCLEOTIDE SEQUENCE [LARGE SCALE GENOMIC DNA]</scope>
    <source>
        <strain evidence="1 2">ADMK78</strain>
    </source>
</reference>
<dbReference type="Gene3D" id="3.40.1530.20">
    <property type="entry name" value="Protein of unknown function (DUF1491)"/>
    <property type="match status" value="1"/>
</dbReference>
<dbReference type="Pfam" id="PF07372">
    <property type="entry name" value="DUF1491"/>
    <property type="match status" value="1"/>
</dbReference>
<proteinExistence type="predicted"/>
<dbReference type="Proteomes" id="UP000308530">
    <property type="component" value="Chromosome"/>
</dbReference>
<evidence type="ECO:0000313" key="2">
    <source>
        <dbReference type="Proteomes" id="UP000308530"/>
    </source>
</evidence>
<evidence type="ECO:0000313" key="1">
    <source>
        <dbReference type="EMBL" id="QLF69823.1"/>
    </source>
</evidence>
<accession>A0ABX6QMS6</accession>
<dbReference type="InterPro" id="IPR009964">
    <property type="entry name" value="DUF1491"/>
</dbReference>
<keyword evidence="2" id="KW-1185">Reference proteome</keyword>
<sequence length="118" mass="13559">MRIRSDIFVAALIRRVFGEGGFAAVLLKGADASGAIFIRQRFRDGLETLYGPAPQSMIEQDERDDRLFEIRLERVEAQALDDLIERERRFDGDLWLIEIEADETRPLSEPLIPLAERD</sequence>
<organism evidence="1 2">
    <name type="scientific">Peteryoungia desertarenae</name>
    <dbReference type="NCBI Taxonomy" id="1813451"/>
    <lineage>
        <taxon>Bacteria</taxon>
        <taxon>Pseudomonadati</taxon>
        <taxon>Pseudomonadota</taxon>
        <taxon>Alphaproteobacteria</taxon>
        <taxon>Hyphomicrobiales</taxon>
        <taxon>Rhizobiaceae</taxon>
        <taxon>Peteryoungia</taxon>
    </lineage>
</organism>
<gene>
    <name evidence="1" type="ORF">FE840_009875</name>
</gene>
<name>A0ABX6QMS6_9HYPH</name>
<protein>
    <submittedName>
        <fullName evidence="1">DUF1491 family protein</fullName>
    </submittedName>
</protein>
<dbReference type="EMBL" id="CP058350">
    <property type="protein sequence ID" value="QLF69823.1"/>
    <property type="molecule type" value="Genomic_DNA"/>
</dbReference>